<dbReference type="Proteomes" id="UP000002058">
    <property type="component" value="Unassembled WGS sequence"/>
</dbReference>
<dbReference type="InterPro" id="IPR013665">
    <property type="entry name" value="Sfi1_dom"/>
</dbReference>
<reference evidence="4" key="1">
    <citation type="journal article" date="2009" name="Genome Res.">
        <title>Comparative genomic analyses of the human fungal pathogens Coccidioides and their relatives.</title>
        <authorList>
            <person name="Sharpton T.J."/>
            <person name="Stajich J.E."/>
            <person name="Rounsley S.D."/>
            <person name="Gardner M.J."/>
            <person name="Wortman J.R."/>
            <person name="Jordar V.S."/>
            <person name="Maiti R."/>
            <person name="Kodira C.D."/>
            <person name="Neafsey D.E."/>
            <person name="Zeng Q."/>
            <person name="Hung C.-Y."/>
            <person name="McMahan C."/>
            <person name="Muszewska A."/>
            <person name="Grynberg M."/>
            <person name="Mandel M.A."/>
            <person name="Kellner E.M."/>
            <person name="Barker B.M."/>
            <person name="Galgiani J.N."/>
            <person name="Orbach M.J."/>
            <person name="Kirkland T.N."/>
            <person name="Cole G.T."/>
            <person name="Henn M.R."/>
            <person name="Birren B.W."/>
            <person name="Taylor J.W."/>
        </authorList>
    </citation>
    <scope>NUCLEOTIDE SEQUENCE [LARGE SCALE GENOMIC DNA]</scope>
    <source>
        <strain evidence="4">UAMH 1704</strain>
    </source>
</reference>
<accession>C4JYH0</accession>
<dbReference type="KEGG" id="ure:UREG_07221"/>
<evidence type="ECO:0000313" key="4">
    <source>
        <dbReference type="Proteomes" id="UP000002058"/>
    </source>
</evidence>
<dbReference type="Pfam" id="PF08457">
    <property type="entry name" value="Sfi1"/>
    <property type="match status" value="1"/>
</dbReference>
<keyword evidence="4" id="KW-1185">Reference proteome</keyword>
<feature type="region of interest" description="Disordered" evidence="1">
    <location>
        <begin position="70"/>
        <end position="96"/>
    </location>
</feature>
<protein>
    <recommendedName>
        <fullName evidence="2">Sfi1 spindle body domain-containing protein</fullName>
    </recommendedName>
</protein>
<dbReference type="STRING" id="336963.C4JYH0"/>
<dbReference type="RefSeq" id="XP_002582448.1">
    <property type="nucleotide sequence ID" value="XM_002582402.1"/>
</dbReference>
<name>C4JYH0_UNCRE</name>
<proteinExistence type="predicted"/>
<gene>
    <name evidence="3" type="ORF">UREG_07221</name>
</gene>
<dbReference type="OMA" id="RFFNGWR"/>
<evidence type="ECO:0000313" key="3">
    <source>
        <dbReference type="EMBL" id="EEP82356.1"/>
    </source>
</evidence>
<sequence length="886" mass="105146">MGIQICTDPTTNANGLSSSMSRLDIEASGVIAPRRKRRASLNTIDDPSSFHQSFESHRVDGFHVDHQEEHGIPAGKRQHLSDDDEESESDLSDDNIPKLSVPPELFYQPSLSNLLFDASVFNAYRERRVARQLLARWRERTRHRQQFVQAIYQVALNRDRATLLQQALDEWRSSLEKKRQKAHTERFFKHLEARAARARDLYLLTKAFTHWAQVASDEVEKTNAARRHILGIKYFNAWREVTAVNELKIQRFAVKRPFVLLRLRLEKIRNDEVMADELYHANLVKRMYWTWFWSFCYRMAPQRADHRVKQRSLISWLRAFRNHRERDNEVDSKRKQALLSSVLQKWCQKARSVSIAQQDADNWRLEHLMRNNFTEWRIQHNLGTASARVTTMMNTRIMRFSFDMWAYKAYIERLARDADRQRVIHNAWTAWNDRLRCRALTRRIDGRIIMQSLYKWVLMERLRFMTRIRDRRLKRTMLTKLMDNSSDLYTRLLRRGEEFRHHRKQEFARTIFHHWREKLAIQGQRERIALAFYAPRVEHEALVRWNERRSLYIKLETWAKNARYFFLMTKALKKWRAITQQTAKKRKQDAYSMIRRKVKINLVSDALSIWRARRAAVADLDQQATEVYKQKLIKKATVLFEHWHSETVNRFKQISDADIFYNRQLTYDHLSHWATSYRLYQSQEENAARFLDLHVASVALSQLKKLSLRVFQVRTDYEKAEAANDRILRKHLRNMLYHWIEKTRALHVAKDSATAQFTTPRPHYDLQHYEEPDEWRNPESTLRISDLGPEIDLTSHTPVPGYLTSPSKRAARARSLHQISTTPATPAITPFAVRLLAARDSPRSLPGRRTLYARSPLATNVRFAIEEESEPESPTEGRSTNSRRPT</sequence>
<dbReference type="OrthoDB" id="5215300at2759"/>
<dbReference type="eggNOG" id="KOG4775">
    <property type="taxonomic scope" value="Eukaryota"/>
</dbReference>
<evidence type="ECO:0000256" key="1">
    <source>
        <dbReference type="SAM" id="MobiDB-lite"/>
    </source>
</evidence>
<organism evidence="3 4">
    <name type="scientific">Uncinocarpus reesii (strain UAMH 1704)</name>
    <dbReference type="NCBI Taxonomy" id="336963"/>
    <lineage>
        <taxon>Eukaryota</taxon>
        <taxon>Fungi</taxon>
        <taxon>Dikarya</taxon>
        <taxon>Ascomycota</taxon>
        <taxon>Pezizomycotina</taxon>
        <taxon>Eurotiomycetes</taxon>
        <taxon>Eurotiomycetidae</taxon>
        <taxon>Onygenales</taxon>
        <taxon>Onygenaceae</taxon>
        <taxon>Uncinocarpus</taxon>
    </lineage>
</organism>
<dbReference type="AlphaFoldDB" id="C4JYH0"/>
<feature type="compositionally biased region" description="Polar residues" evidence="1">
    <location>
        <begin position="877"/>
        <end position="886"/>
    </location>
</feature>
<dbReference type="EMBL" id="CH476619">
    <property type="protein sequence ID" value="EEP82356.1"/>
    <property type="molecule type" value="Genomic_DNA"/>
</dbReference>
<dbReference type="GeneID" id="8439823"/>
<feature type="compositionally biased region" description="Acidic residues" evidence="1">
    <location>
        <begin position="82"/>
        <end position="93"/>
    </location>
</feature>
<evidence type="ECO:0000259" key="2">
    <source>
        <dbReference type="Pfam" id="PF08457"/>
    </source>
</evidence>
<feature type="region of interest" description="Disordered" evidence="1">
    <location>
        <begin position="862"/>
        <end position="886"/>
    </location>
</feature>
<feature type="domain" description="Sfi1 spindle body" evidence="2">
    <location>
        <begin position="175"/>
        <end position="743"/>
    </location>
</feature>
<dbReference type="VEuPathDB" id="FungiDB:UREG_07221"/>
<dbReference type="HOGENOM" id="CLU_007577_0_0_1"/>
<dbReference type="InParanoid" id="C4JYH0"/>